<evidence type="ECO:0000256" key="10">
    <source>
        <dbReference type="ARBA" id="ARBA00030592"/>
    </source>
</evidence>
<protein>
    <recommendedName>
        <fullName evidence="3">tetrahydrofolate synthase</fullName>
        <ecNumber evidence="3">6.3.2.17</ecNumber>
    </recommendedName>
    <alternativeName>
        <fullName evidence="11">Folylpoly-gamma-glutamate synthetase</fullName>
    </alternativeName>
    <alternativeName>
        <fullName evidence="10">Tetrahydrofolylpolyglutamate synthase</fullName>
    </alternativeName>
</protein>
<dbReference type="PANTHER" id="PTHR11136">
    <property type="entry name" value="FOLYLPOLYGLUTAMATE SYNTHASE-RELATED"/>
    <property type="match status" value="1"/>
</dbReference>
<dbReference type="InterPro" id="IPR018109">
    <property type="entry name" value="Folylpolyglutamate_synth_CS"/>
</dbReference>
<evidence type="ECO:0000256" key="2">
    <source>
        <dbReference type="ARBA" id="ARBA00008276"/>
    </source>
</evidence>
<dbReference type="GO" id="GO:0005829">
    <property type="term" value="C:cytosol"/>
    <property type="evidence" value="ECO:0007669"/>
    <property type="project" value="TreeGrafter"/>
</dbReference>
<gene>
    <name evidence="14" type="ORF">CYCCA115_LOCUS21994</name>
</gene>
<keyword evidence="6" id="KW-0479">Metal-binding</keyword>
<evidence type="ECO:0000256" key="5">
    <source>
        <dbReference type="ARBA" id="ARBA00022598"/>
    </source>
</evidence>
<evidence type="ECO:0000313" key="15">
    <source>
        <dbReference type="Proteomes" id="UP001295423"/>
    </source>
</evidence>
<evidence type="ECO:0000256" key="8">
    <source>
        <dbReference type="ARBA" id="ARBA00022840"/>
    </source>
</evidence>
<dbReference type="GO" id="GO:0046872">
    <property type="term" value="F:metal ion binding"/>
    <property type="evidence" value="ECO:0007669"/>
    <property type="project" value="UniProtKB-KW"/>
</dbReference>
<reference evidence="14" key="1">
    <citation type="submission" date="2023-08" db="EMBL/GenBank/DDBJ databases">
        <authorList>
            <person name="Audoor S."/>
            <person name="Bilcke G."/>
        </authorList>
    </citation>
    <scope>NUCLEOTIDE SEQUENCE</scope>
</reference>
<dbReference type="InterPro" id="IPR036565">
    <property type="entry name" value="Mur-like_cat_sf"/>
</dbReference>
<evidence type="ECO:0000256" key="4">
    <source>
        <dbReference type="ARBA" id="ARBA00022563"/>
    </source>
</evidence>
<evidence type="ECO:0000256" key="9">
    <source>
        <dbReference type="ARBA" id="ARBA00022842"/>
    </source>
</evidence>
<dbReference type="InterPro" id="IPR036615">
    <property type="entry name" value="Mur_ligase_C_dom_sf"/>
</dbReference>
<evidence type="ECO:0000256" key="13">
    <source>
        <dbReference type="SAM" id="MobiDB-lite"/>
    </source>
</evidence>
<keyword evidence="15" id="KW-1185">Reference proteome</keyword>
<dbReference type="SUPFAM" id="SSF53623">
    <property type="entry name" value="MurD-like peptide ligases, catalytic domain"/>
    <property type="match status" value="1"/>
</dbReference>
<keyword evidence="9" id="KW-0460">Magnesium</keyword>
<dbReference type="Gene3D" id="3.90.190.20">
    <property type="entry name" value="Mur ligase, C-terminal domain"/>
    <property type="match status" value="1"/>
</dbReference>
<accession>A0AAD2G9J0</accession>
<dbReference type="EMBL" id="CAKOGP040002280">
    <property type="protein sequence ID" value="CAJ1966410.1"/>
    <property type="molecule type" value="Genomic_DNA"/>
</dbReference>
<name>A0AAD2G9J0_9STRA</name>
<evidence type="ECO:0000256" key="3">
    <source>
        <dbReference type="ARBA" id="ARBA00013025"/>
    </source>
</evidence>
<dbReference type="PROSITE" id="PS01011">
    <property type="entry name" value="FOLYLPOLYGLU_SYNT_1"/>
    <property type="match status" value="1"/>
</dbReference>
<evidence type="ECO:0000256" key="7">
    <source>
        <dbReference type="ARBA" id="ARBA00022741"/>
    </source>
</evidence>
<comment type="catalytic activity">
    <reaction evidence="12">
        <text>(6S)-5,6,7,8-tetrahydrofolyl-(gamma-L-Glu)(n) + L-glutamate + ATP = (6S)-5,6,7,8-tetrahydrofolyl-(gamma-L-Glu)(n+1) + ADP + phosphate + H(+)</text>
        <dbReference type="Rhea" id="RHEA:10580"/>
        <dbReference type="Rhea" id="RHEA-COMP:14738"/>
        <dbReference type="Rhea" id="RHEA-COMP:14740"/>
        <dbReference type="ChEBI" id="CHEBI:15378"/>
        <dbReference type="ChEBI" id="CHEBI:29985"/>
        <dbReference type="ChEBI" id="CHEBI:30616"/>
        <dbReference type="ChEBI" id="CHEBI:43474"/>
        <dbReference type="ChEBI" id="CHEBI:141005"/>
        <dbReference type="ChEBI" id="CHEBI:456216"/>
        <dbReference type="EC" id="6.3.2.17"/>
    </reaction>
</comment>
<keyword evidence="8" id="KW-0067">ATP-binding</keyword>
<evidence type="ECO:0000256" key="6">
    <source>
        <dbReference type="ARBA" id="ARBA00022723"/>
    </source>
</evidence>
<evidence type="ECO:0000313" key="14">
    <source>
        <dbReference type="EMBL" id="CAJ1966410.1"/>
    </source>
</evidence>
<keyword evidence="7" id="KW-0547">Nucleotide-binding</keyword>
<dbReference type="NCBIfam" id="TIGR01499">
    <property type="entry name" value="folC"/>
    <property type="match status" value="1"/>
</dbReference>
<dbReference type="GO" id="GO:0005524">
    <property type="term" value="F:ATP binding"/>
    <property type="evidence" value="ECO:0007669"/>
    <property type="project" value="UniProtKB-KW"/>
</dbReference>
<comment type="caution">
    <text evidence="14">The sequence shown here is derived from an EMBL/GenBank/DDBJ whole genome shotgun (WGS) entry which is preliminary data.</text>
</comment>
<comment type="similarity">
    <text evidence="2">Belongs to the folylpolyglutamate synthase family.</text>
</comment>
<dbReference type="GO" id="GO:0004326">
    <property type="term" value="F:tetrahydrofolylpolyglutamate synthase activity"/>
    <property type="evidence" value="ECO:0007669"/>
    <property type="project" value="UniProtKB-EC"/>
</dbReference>
<organism evidence="14 15">
    <name type="scientific">Cylindrotheca closterium</name>
    <dbReference type="NCBI Taxonomy" id="2856"/>
    <lineage>
        <taxon>Eukaryota</taxon>
        <taxon>Sar</taxon>
        <taxon>Stramenopiles</taxon>
        <taxon>Ochrophyta</taxon>
        <taxon>Bacillariophyta</taxon>
        <taxon>Bacillariophyceae</taxon>
        <taxon>Bacillariophycidae</taxon>
        <taxon>Bacillariales</taxon>
        <taxon>Bacillariaceae</taxon>
        <taxon>Cylindrotheca</taxon>
    </lineage>
</organism>
<proteinExistence type="inferred from homology"/>
<dbReference type="Gene3D" id="3.40.1190.10">
    <property type="entry name" value="Mur-like, catalytic domain"/>
    <property type="match status" value="1"/>
</dbReference>
<dbReference type="PANTHER" id="PTHR11136:SF5">
    <property type="entry name" value="FOLYLPOLYGLUTAMATE SYNTHASE, MITOCHONDRIAL"/>
    <property type="match status" value="1"/>
</dbReference>
<evidence type="ECO:0000256" key="12">
    <source>
        <dbReference type="ARBA" id="ARBA00047493"/>
    </source>
</evidence>
<dbReference type="SUPFAM" id="SSF53244">
    <property type="entry name" value="MurD-like peptide ligases, peptide-binding domain"/>
    <property type="match status" value="1"/>
</dbReference>
<sequence>MAAVSSQDDDDADADKSNDGSFESALNALFSPLHQSTTKEAIAKAAQRRTSTVNDMRLYWSCLSDVPQKPNKRKMIHITGTKGKGSTACFCESIVRTHGCSTGLFTSPHLIDIRERIRWNGRPVHGNIFSNAYWKIRRDLEASITKLENEDLPVLPGYFRMLTLMAYYILEVMLEVDVLIIEVGMGGRYDATNFWDVTDDSAVVCGVTKLDLDHTRILGNTVELIAWEKGGIFARDKADTVKISSKQVTRIEQESDETGAEKSASNYQPPGGAFLLDSNTPGVIAMFQSCAKIEGCGRLDLLLVDATGARLVKALNGRPLGLAGEHQYGNATLAVHLCQAVLPEDNISIENPKTIEGVQSAQWPGRCQVLERQPWTYLLDGAHTLDSMTATVDFFSQQVKQNEECVLIFNCSHERNPIELLRLLLPISISKVYFAKSDSSRPSPVAVPNAKLLLQDQGIAIQSELLEEDEKPTWQETLASVWKHLTAEWGSSTAISCNSSARMVLDDLNANYKPSKVLVTGSLYLVGSILTTVEWTEESSPDIGNPL</sequence>
<feature type="region of interest" description="Disordered" evidence="13">
    <location>
        <begin position="246"/>
        <end position="271"/>
    </location>
</feature>
<dbReference type="AlphaFoldDB" id="A0AAD2G9J0"/>
<evidence type="ECO:0000256" key="1">
    <source>
        <dbReference type="ARBA" id="ARBA00005150"/>
    </source>
</evidence>
<dbReference type="InterPro" id="IPR001645">
    <property type="entry name" value="Folylpolyglutamate_synth"/>
</dbReference>
<dbReference type="Proteomes" id="UP001295423">
    <property type="component" value="Unassembled WGS sequence"/>
</dbReference>
<dbReference type="GO" id="GO:0006730">
    <property type="term" value="P:one-carbon metabolic process"/>
    <property type="evidence" value="ECO:0007669"/>
    <property type="project" value="UniProtKB-KW"/>
</dbReference>
<dbReference type="GO" id="GO:0005739">
    <property type="term" value="C:mitochondrion"/>
    <property type="evidence" value="ECO:0007669"/>
    <property type="project" value="TreeGrafter"/>
</dbReference>
<keyword evidence="5" id="KW-0436">Ligase</keyword>
<dbReference type="EC" id="6.3.2.17" evidence="3"/>
<comment type="pathway">
    <text evidence="1">Cofactor biosynthesis; tetrahydrofolylpolyglutamate biosynthesis.</text>
</comment>
<evidence type="ECO:0000256" key="11">
    <source>
        <dbReference type="ARBA" id="ARBA00030876"/>
    </source>
</evidence>
<keyword evidence="4" id="KW-0554">One-carbon metabolism</keyword>